<evidence type="ECO:0000313" key="7">
    <source>
        <dbReference type="EMBL" id="OEG15333.1"/>
    </source>
</evidence>
<dbReference type="OrthoDB" id="9812571at2"/>
<keyword evidence="4 5" id="KW-0012">Acyltransferase</keyword>
<dbReference type="InterPro" id="IPR001451">
    <property type="entry name" value="Hexapep"/>
</dbReference>
<evidence type="ECO:0000256" key="1">
    <source>
        <dbReference type="ARBA" id="ARBA00007274"/>
    </source>
</evidence>
<evidence type="ECO:0000256" key="4">
    <source>
        <dbReference type="ARBA" id="ARBA00023315"/>
    </source>
</evidence>
<organism evidence="7 8">
    <name type="scientific">Enterococcus quebecensis</name>
    <dbReference type="NCBI Taxonomy" id="903983"/>
    <lineage>
        <taxon>Bacteria</taxon>
        <taxon>Bacillati</taxon>
        <taxon>Bacillota</taxon>
        <taxon>Bacilli</taxon>
        <taxon>Lactobacillales</taxon>
        <taxon>Enterococcaceae</taxon>
        <taxon>Enterococcus</taxon>
    </lineage>
</organism>
<dbReference type="Pfam" id="PF12464">
    <property type="entry name" value="Mac"/>
    <property type="match status" value="1"/>
</dbReference>
<dbReference type="PANTHER" id="PTHR43017:SF1">
    <property type="entry name" value="ACETYLTRANSFERASE YJL218W-RELATED"/>
    <property type="match status" value="1"/>
</dbReference>
<dbReference type="SMART" id="SM00830">
    <property type="entry name" value="CM_2"/>
    <property type="match status" value="1"/>
</dbReference>
<dbReference type="InterPro" id="IPR036263">
    <property type="entry name" value="Chorismate_II_sf"/>
</dbReference>
<dbReference type="PROSITE" id="PS51168">
    <property type="entry name" value="CHORISMATE_MUT_2"/>
    <property type="match status" value="1"/>
</dbReference>
<dbReference type="SUPFAM" id="SSF48600">
    <property type="entry name" value="Chorismate mutase II"/>
    <property type="match status" value="1"/>
</dbReference>
<dbReference type="AlphaFoldDB" id="A0A1E5GRJ3"/>
<dbReference type="NCBIfam" id="TIGR01805">
    <property type="entry name" value="CM_mono_grmpos"/>
    <property type="match status" value="1"/>
</dbReference>
<dbReference type="GO" id="GO:0008870">
    <property type="term" value="F:galactoside O-acetyltransferase activity"/>
    <property type="evidence" value="ECO:0007669"/>
    <property type="project" value="TreeGrafter"/>
</dbReference>
<name>A0A1E5GRJ3_9ENTE</name>
<dbReference type="PATRIC" id="fig|903983.4.peg.1023"/>
<dbReference type="InterPro" id="IPR024688">
    <property type="entry name" value="Mac_dom"/>
</dbReference>
<dbReference type="InterPro" id="IPR002701">
    <property type="entry name" value="CM_II_prokaryot"/>
</dbReference>
<comment type="similarity">
    <text evidence="1 5">Belongs to the transferase hexapeptide repeat family.</text>
</comment>
<keyword evidence="2 5" id="KW-0808">Transferase</keyword>
<keyword evidence="3" id="KW-0677">Repeat</keyword>
<dbReference type="FunFam" id="2.160.10.10:FF:000008">
    <property type="entry name" value="Maltose O-acetyltransferase"/>
    <property type="match status" value="1"/>
</dbReference>
<evidence type="ECO:0000259" key="6">
    <source>
        <dbReference type="PROSITE" id="PS51168"/>
    </source>
</evidence>
<dbReference type="Pfam" id="PF01817">
    <property type="entry name" value="CM_2"/>
    <property type="match status" value="1"/>
</dbReference>
<dbReference type="Proteomes" id="UP000094764">
    <property type="component" value="Unassembled WGS sequence"/>
</dbReference>
<dbReference type="InterPro" id="IPR039369">
    <property type="entry name" value="LacA-like"/>
</dbReference>
<dbReference type="EMBL" id="MIKB01000016">
    <property type="protein sequence ID" value="OEG15333.1"/>
    <property type="molecule type" value="Genomic_DNA"/>
</dbReference>
<dbReference type="GO" id="GO:0046417">
    <property type="term" value="P:chorismate metabolic process"/>
    <property type="evidence" value="ECO:0007669"/>
    <property type="project" value="InterPro"/>
</dbReference>
<dbReference type="STRING" id="903983.BCR23_10895"/>
<proteinExistence type="inferred from homology"/>
<dbReference type="InterPro" id="IPR011279">
    <property type="entry name" value="Chorismate_mutase_GmP"/>
</dbReference>
<dbReference type="CDD" id="cd03357">
    <property type="entry name" value="LbH_MAT_GAT"/>
    <property type="match status" value="1"/>
</dbReference>
<dbReference type="GO" id="GO:0004106">
    <property type="term" value="F:chorismate mutase activity"/>
    <property type="evidence" value="ECO:0007669"/>
    <property type="project" value="InterPro"/>
</dbReference>
<dbReference type="PANTHER" id="PTHR43017">
    <property type="entry name" value="GALACTOSIDE O-ACETYLTRANSFERASE"/>
    <property type="match status" value="1"/>
</dbReference>
<dbReference type="Gene3D" id="2.160.10.10">
    <property type="entry name" value="Hexapeptide repeat proteins"/>
    <property type="match status" value="1"/>
</dbReference>
<dbReference type="RefSeq" id="WP_069635821.1">
    <property type="nucleotide sequence ID" value="NZ_JXKZ01000017.1"/>
</dbReference>
<sequence length="279" mass="31127">MEEIKSERQKMIDGELYFAADPELTTARKFAREQMKLINREEDQLIRRQLVEETFGTTGTGSHIEPSISFDYGFNIHVGKNFYANFNSIFLDICPITIGDNCMFGPNAQLYTATHPLHPVKRNSGLEYGKPITLGNNVWLGGGVVITPGVTLGDNVVVAAGAVVTKSFPDNCVIGGNPAKIIKEIEVDEKRSPLTIQRDKINALDKQIVALLEERMDVVEAIASIKKTSDQPILDVTREKEVLGKIAGYIKNDKYEEVIKETYQGIMDASKQFQQKQMD</sequence>
<keyword evidence="8" id="KW-1185">Reference proteome</keyword>
<feature type="domain" description="Chorismate mutase" evidence="6">
    <location>
        <begin position="188"/>
        <end position="278"/>
    </location>
</feature>
<gene>
    <name evidence="7" type="ORF">BCR23_10895</name>
</gene>
<dbReference type="Gene3D" id="1.20.59.10">
    <property type="entry name" value="Chorismate mutase"/>
    <property type="match status" value="1"/>
</dbReference>
<protein>
    <recommendedName>
        <fullName evidence="5">Acetyltransferase</fullName>
        <ecNumber evidence="5">2.3.1.-</ecNumber>
    </recommendedName>
</protein>
<evidence type="ECO:0000256" key="3">
    <source>
        <dbReference type="ARBA" id="ARBA00022737"/>
    </source>
</evidence>
<evidence type="ECO:0000256" key="2">
    <source>
        <dbReference type="ARBA" id="ARBA00022679"/>
    </source>
</evidence>
<accession>A0A1E5GRJ3</accession>
<evidence type="ECO:0000256" key="5">
    <source>
        <dbReference type="RuleBase" id="RU367021"/>
    </source>
</evidence>
<dbReference type="EC" id="2.3.1.-" evidence="5"/>
<reference evidence="8" key="1">
    <citation type="submission" date="2016-09" db="EMBL/GenBank/DDBJ databases">
        <authorList>
            <person name="Gulvik C.A."/>
        </authorList>
    </citation>
    <scope>NUCLEOTIDE SEQUENCE [LARGE SCALE GENOMIC DNA]</scope>
    <source>
        <strain evidence="8">LMG 26306</strain>
    </source>
</reference>
<comment type="caution">
    <text evidence="7">The sequence shown here is derived from an EMBL/GenBank/DDBJ whole genome shotgun (WGS) entry which is preliminary data.</text>
</comment>
<dbReference type="Pfam" id="PF00132">
    <property type="entry name" value="Hexapep"/>
    <property type="match status" value="1"/>
</dbReference>
<dbReference type="SMART" id="SM01266">
    <property type="entry name" value="Mac"/>
    <property type="match status" value="1"/>
</dbReference>
<dbReference type="InterPro" id="IPR011004">
    <property type="entry name" value="Trimer_LpxA-like_sf"/>
</dbReference>
<dbReference type="Pfam" id="PF14602">
    <property type="entry name" value="Hexapep_2"/>
    <property type="match status" value="1"/>
</dbReference>
<evidence type="ECO:0000313" key="8">
    <source>
        <dbReference type="Proteomes" id="UP000094764"/>
    </source>
</evidence>
<dbReference type="SUPFAM" id="SSF51161">
    <property type="entry name" value="Trimeric LpxA-like enzymes"/>
    <property type="match status" value="1"/>
</dbReference>
<dbReference type="InterPro" id="IPR036979">
    <property type="entry name" value="CM_dom_sf"/>
</dbReference>